<keyword evidence="2" id="KW-1185">Reference proteome</keyword>
<gene>
    <name evidence="1" type="ORF">AVEN_18371_1</name>
</gene>
<dbReference type="Proteomes" id="UP000499080">
    <property type="component" value="Unassembled WGS sequence"/>
</dbReference>
<dbReference type="OrthoDB" id="264785at2759"/>
<accession>A0A4Y2EMW0</accession>
<dbReference type="AlphaFoldDB" id="A0A4Y2EMW0"/>
<proteinExistence type="predicted"/>
<evidence type="ECO:0000313" key="1">
    <source>
        <dbReference type="EMBL" id="GBM30540.1"/>
    </source>
</evidence>
<sequence length="81" mass="9356">MDKKRKTPKLEEIESNELKFAMNALRDLIKDSAFSKQRKTFEDIQKAIEKANEKERKSSARCLRLQSEIAANTSKIGQDIN</sequence>
<evidence type="ECO:0000313" key="2">
    <source>
        <dbReference type="Proteomes" id="UP000499080"/>
    </source>
</evidence>
<dbReference type="EMBL" id="BGPR01093327">
    <property type="protein sequence ID" value="GBM30540.1"/>
    <property type="molecule type" value="Genomic_DNA"/>
</dbReference>
<comment type="caution">
    <text evidence="1">The sequence shown here is derived from an EMBL/GenBank/DDBJ whole genome shotgun (WGS) entry which is preliminary data.</text>
</comment>
<protein>
    <submittedName>
        <fullName evidence="1">Uncharacterized protein</fullName>
    </submittedName>
</protein>
<name>A0A4Y2EMW0_ARAVE</name>
<reference evidence="1 2" key="1">
    <citation type="journal article" date="2019" name="Sci. Rep.">
        <title>Orb-weaving spider Araneus ventricosus genome elucidates the spidroin gene catalogue.</title>
        <authorList>
            <person name="Kono N."/>
            <person name="Nakamura H."/>
            <person name="Ohtoshi R."/>
            <person name="Moran D.A.P."/>
            <person name="Shinohara A."/>
            <person name="Yoshida Y."/>
            <person name="Fujiwara M."/>
            <person name="Mori M."/>
            <person name="Tomita M."/>
            <person name="Arakawa K."/>
        </authorList>
    </citation>
    <scope>NUCLEOTIDE SEQUENCE [LARGE SCALE GENOMIC DNA]</scope>
</reference>
<organism evidence="1 2">
    <name type="scientific">Araneus ventricosus</name>
    <name type="common">Orbweaver spider</name>
    <name type="synonym">Epeira ventricosa</name>
    <dbReference type="NCBI Taxonomy" id="182803"/>
    <lineage>
        <taxon>Eukaryota</taxon>
        <taxon>Metazoa</taxon>
        <taxon>Ecdysozoa</taxon>
        <taxon>Arthropoda</taxon>
        <taxon>Chelicerata</taxon>
        <taxon>Arachnida</taxon>
        <taxon>Araneae</taxon>
        <taxon>Araneomorphae</taxon>
        <taxon>Entelegynae</taxon>
        <taxon>Araneoidea</taxon>
        <taxon>Araneidae</taxon>
        <taxon>Araneus</taxon>
    </lineage>
</organism>